<keyword evidence="8" id="KW-1185">Reference proteome</keyword>
<dbReference type="Pfam" id="PF02298">
    <property type="entry name" value="Cu_bind_like"/>
    <property type="match status" value="1"/>
</dbReference>
<feature type="region of interest" description="Disordered" evidence="4">
    <location>
        <begin position="128"/>
        <end position="151"/>
    </location>
</feature>
<dbReference type="Proteomes" id="UP001177140">
    <property type="component" value="Unassembled WGS sequence"/>
</dbReference>
<dbReference type="PROSITE" id="PS00196">
    <property type="entry name" value="COPPER_BLUE"/>
    <property type="match status" value="1"/>
</dbReference>
<feature type="chain" id="PRO_5041410424" description="Phytocyanin domain-containing protein" evidence="5">
    <location>
        <begin position="26"/>
        <end position="176"/>
    </location>
</feature>
<name>A0AA41VPL5_PAPNU</name>
<dbReference type="InterPro" id="IPR008972">
    <property type="entry name" value="Cupredoxin"/>
</dbReference>
<dbReference type="InterPro" id="IPR028871">
    <property type="entry name" value="BlueCu_1_BS"/>
</dbReference>
<protein>
    <recommendedName>
        <fullName evidence="6">Phytocyanin domain-containing protein</fullName>
    </recommendedName>
</protein>
<reference evidence="7" key="1">
    <citation type="submission" date="2022-03" db="EMBL/GenBank/DDBJ databases">
        <title>A functionally conserved STORR gene fusion in Papaver species that diverged 16.8 million years ago.</title>
        <authorList>
            <person name="Catania T."/>
        </authorList>
    </citation>
    <scope>NUCLEOTIDE SEQUENCE</scope>
    <source>
        <strain evidence="7">S-191538</strain>
    </source>
</reference>
<dbReference type="GO" id="GO:0009055">
    <property type="term" value="F:electron transfer activity"/>
    <property type="evidence" value="ECO:0007669"/>
    <property type="project" value="InterPro"/>
</dbReference>
<dbReference type="AlphaFoldDB" id="A0AA41VPL5"/>
<feature type="domain" description="Phytocyanin" evidence="6">
    <location>
        <begin position="26"/>
        <end position="127"/>
    </location>
</feature>
<dbReference type="FunFam" id="2.60.40.420:FF:000003">
    <property type="entry name" value="Blue copper"/>
    <property type="match status" value="1"/>
</dbReference>
<dbReference type="GO" id="GO:0005886">
    <property type="term" value="C:plasma membrane"/>
    <property type="evidence" value="ECO:0007669"/>
    <property type="project" value="TreeGrafter"/>
</dbReference>
<evidence type="ECO:0000256" key="3">
    <source>
        <dbReference type="ARBA" id="ARBA00023180"/>
    </source>
</evidence>
<gene>
    <name evidence="7" type="ORF">MKW94_013854</name>
</gene>
<dbReference type="InterPro" id="IPR003245">
    <property type="entry name" value="Phytocyanin_dom"/>
</dbReference>
<dbReference type="SUPFAM" id="SSF49503">
    <property type="entry name" value="Cupredoxins"/>
    <property type="match status" value="1"/>
</dbReference>
<keyword evidence="5" id="KW-0732">Signal</keyword>
<evidence type="ECO:0000256" key="1">
    <source>
        <dbReference type="ARBA" id="ARBA00022723"/>
    </source>
</evidence>
<evidence type="ECO:0000256" key="2">
    <source>
        <dbReference type="ARBA" id="ARBA00023008"/>
    </source>
</evidence>
<evidence type="ECO:0000313" key="7">
    <source>
        <dbReference type="EMBL" id="MCL7044888.1"/>
    </source>
</evidence>
<keyword evidence="1" id="KW-0479">Metal-binding</keyword>
<dbReference type="Gene3D" id="2.60.40.420">
    <property type="entry name" value="Cupredoxins - blue copper proteins"/>
    <property type="match status" value="1"/>
</dbReference>
<dbReference type="CDD" id="cd04216">
    <property type="entry name" value="Phytocyanin"/>
    <property type="match status" value="1"/>
</dbReference>
<dbReference type="InterPro" id="IPR039391">
    <property type="entry name" value="Phytocyanin-like"/>
</dbReference>
<evidence type="ECO:0000256" key="4">
    <source>
        <dbReference type="SAM" id="MobiDB-lite"/>
    </source>
</evidence>
<dbReference type="PANTHER" id="PTHR33021">
    <property type="entry name" value="BLUE COPPER PROTEIN"/>
    <property type="match status" value="1"/>
</dbReference>
<accession>A0AA41VPL5</accession>
<feature type="signal peptide" evidence="5">
    <location>
        <begin position="1"/>
        <end position="25"/>
    </location>
</feature>
<dbReference type="EMBL" id="JAJJMA010263203">
    <property type="protein sequence ID" value="MCL7044888.1"/>
    <property type="molecule type" value="Genomic_DNA"/>
</dbReference>
<evidence type="ECO:0000313" key="8">
    <source>
        <dbReference type="Proteomes" id="UP001177140"/>
    </source>
</evidence>
<evidence type="ECO:0000256" key="5">
    <source>
        <dbReference type="SAM" id="SignalP"/>
    </source>
</evidence>
<proteinExistence type="predicted"/>
<dbReference type="GO" id="GO:0046872">
    <property type="term" value="F:metal ion binding"/>
    <property type="evidence" value="ECO:0007669"/>
    <property type="project" value="UniProtKB-KW"/>
</dbReference>
<feature type="compositionally biased region" description="Low complexity" evidence="4">
    <location>
        <begin position="136"/>
        <end position="151"/>
    </location>
</feature>
<keyword evidence="3" id="KW-0325">Glycoprotein</keyword>
<dbReference type="PROSITE" id="PS51485">
    <property type="entry name" value="PHYTOCYANIN"/>
    <property type="match status" value="1"/>
</dbReference>
<comment type="caution">
    <text evidence="7">The sequence shown here is derived from an EMBL/GenBank/DDBJ whole genome shotgun (WGS) entry which is preliminary data.</text>
</comment>
<sequence length="176" mass="18949">MGSSRALVFLVVMFAYLNFPLLVNGVVYSVGESTGWTTIGHYNYAKWASNQTFKVGDTIRFVYSPQHHNVMQVTSSDYESCNAMTPLATYTTGNDSIPITKEGHHYFICGIPGHCIVGQKVDIQVSNSSTSGGAMTPTMSPNSTSPSKTISSASKFSSKDLILLVVGLVVPTILLI</sequence>
<dbReference type="PANTHER" id="PTHR33021:SF339">
    <property type="entry name" value="OS07G0570600 PROTEIN"/>
    <property type="match status" value="1"/>
</dbReference>
<keyword evidence="2" id="KW-0186">Copper</keyword>
<evidence type="ECO:0000259" key="6">
    <source>
        <dbReference type="PROSITE" id="PS51485"/>
    </source>
</evidence>
<organism evidence="7 8">
    <name type="scientific">Papaver nudicaule</name>
    <name type="common">Iceland poppy</name>
    <dbReference type="NCBI Taxonomy" id="74823"/>
    <lineage>
        <taxon>Eukaryota</taxon>
        <taxon>Viridiplantae</taxon>
        <taxon>Streptophyta</taxon>
        <taxon>Embryophyta</taxon>
        <taxon>Tracheophyta</taxon>
        <taxon>Spermatophyta</taxon>
        <taxon>Magnoliopsida</taxon>
        <taxon>Ranunculales</taxon>
        <taxon>Papaveraceae</taxon>
        <taxon>Papaveroideae</taxon>
        <taxon>Papaver</taxon>
    </lineage>
</organism>